<evidence type="ECO:0000256" key="1">
    <source>
        <dbReference type="SAM" id="MobiDB-lite"/>
    </source>
</evidence>
<dbReference type="Gene3D" id="3.40.50.720">
    <property type="entry name" value="NAD(P)-binding Rossmann-like Domain"/>
    <property type="match status" value="1"/>
</dbReference>
<evidence type="ECO:0000313" key="3">
    <source>
        <dbReference type="Proteomes" id="UP000799444"/>
    </source>
</evidence>
<accession>A0A9P4QU74</accession>
<proteinExistence type="predicted"/>
<feature type="region of interest" description="Disordered" evidence="1">
    <location>
        <begin position="35"/>
        <end position="57"/>
    </location>
</feature>
<gene>
    <name evidence="2" type="ORF">EJ04DRAFT_512847</name>
</gene>
<dbReference type="EMBL" id="ML996154">
    <property type="protein sequence ID" value="KAF2733953.1"/>
    <property type="molecule type" value="Genomic_DNA"/>
</dbReference>
<dbReference type="Proteomes" id="UP000799444">
    <property type="component" value="Unassembled WGS sequence"/>
</dbReference>
<reference evidence="2" key="1">
    <citation type="journal article" date="2020" name="Stud. Mycol.">
        <title>101 Dothideomycetes genomes: a test case for predicting lifestyles and emergence of pathogens.</title>
        <authorList>
            <person name="Haridas S."/>
            <person name="Albert R."/>
            <person name="Binder M."/>
            <person name="Bloem J."/>
            <person name="Labutti K."/>
            <person name="Salamov A."/>
            <person name="Andreopoulos B."/>
            <person name="Baker S."/>
            <person name="Barry K."/>
            <person name="Bills G."/>
            <person name="Bluhm B."/>
            <person name="Cannon C."/>
            <person name="Castanera R."/>
            <person name="Culley D."/>
            <person name="Daum C."/>
            <person name="Ezra D."/>
            <person name="Gonzalez J."/>
            <person name="Henrissat B."/>
            <person name="Kuo A."/>
            <person name="Liang C."/>
            <person name="Lipzen A."/>
            <person name="Lutzoni F."/>
            <person name="Magnuson J."/>
            <person name="Mondo S."/>
            <person name="Nolan M."/>
            <person name="Ohm R."/>
            <person name="Pangilinan J."/>
            <person name="Park H.-J."/>
            <person name="Ramirez L."/>
            <person name="Alfaro M."/>
            <person name="Sun H."/>
            <person name="Tritt A."/>
            <person name="Yoshinaga Y."/>
            <person name="Zwiers L.-H."/>
            <person name="Turgeon B."/>
            <person name="Goodwin S."/>
            <person name="Spatafora J."/>
            <person name="Crous P."/>
            <person name="Grigoriev I."/>
        </authorList>
    </citation>
    <scope>NUCLEOTIDE SEQUENCE</scope>
    <source>
        <strain evidence="2">CBS 125425</strain>
    </source>
</reference>
<dbReference type="AlphaFoldDB" id="A0A9P4QU74"/>
<name>A0A9P4QU74_9PLEO</name>
<organism evidence="2 3">
    <name type="scientific">Polyplosphaeria fusca</name>
    <dbReference type="NCBI Taxonomy" id="682080"/>
    <lineage>
        <taxon>Eukaryota</taxon>
        <taxon>Fungi</taxon>
        <taxon>Dikarya</taxon>
        <taxon>Ascomycota</taxon>
        <taxon>Pezizomycotina</taxon>
        <taxon>Dothideomycetes</taxon>
        <taxon>Pleosporomycetidae</taxon>
        <taxon>Pleosporales</taxon>
        <taxon>Tetraplosphaeriaceae</taxon>
        <taxon>Polyplosphaeria</taxon>
    </lineage>
</organism>
<dbReference type="OrthoDB" id="674948at2759"/>
<evidence type="ECO:0000313" key="2">
    <source>
        <dbReference type="EMBL" id="KAF2733953.1"/>
    </source>
</evidence>
<sequence length="281" mass="31550">MLREKPHTVDLLILGAGWTSTFLIPLLDAQKIPHAETTTTGRDGTIPFKFEPDAGSEEPYRRLPSAKTVLVTFPLVGHGQSKIISSLYRKVHGPENHWVQLGSSGIFNQECGWNTEDSVYDASEARAVAEDELRGLGGEVLCLAGLYGGVRRPKEWIPRLAKSKADVAKRTNVHFVHGEDVARAVVAVHARPTAGKRWIIADMRTYDWYDLILSFSALAEGEDEDDAEVKKRLQFGRWVGELMEEEGVRALPREAESFTRRLDSRAFWKAHGLWPKHQRLA</sequence>
<dbReference type="InterPro" id="IPR036291">
    <property type="entry name" value="NAD(P)-bd_dom_sf"/>
</dbReference>
<comment type="caution">
    <text evidence="2">The sequence shown here is derived from an EMBL/GenBank/DDBJ whole genome shotgun (WGS) entry which is preliminary data.</text>
</comment>
<dbReference type="PANTHER" id="PTHR40129">
    <property type="entry name" value="KETOPANTOATE REDUCTASE N-TERMINAL DOMAIN-CONTAINING PROTEIN"/>
    <property type="match status" value="1"/>
</dbReference>
<protein>
    <submittedName>
        <fullName evidence="2">Uncharacterized protein</fullName>
    </submittedName>
</protein>
<dbReference type="PANTHER" id="PTHR40129:SF2">
    <property type="entry name" value="KETOPANTOATE REDUCTASE N-TERMINAL DOMAIN-CONTAINING PROTEIN"/>
    <property type="match status" value="1"/>
</dbReference>
<dbReference type="SUPFAM" id="SSF51735">
    <property type="entry name" value="NAD(P)-binding Rossmann-fold domains"/>
    <property type="match status" value="1"/>
</dbReference>
<keyword evidence="3" id="KW-1185">Reference proteome</keyword>